<evidence type="ECO:0000313" key="2">
    <source>
        <dbReference type="EMBL" id="PRW45497.1"/>
    </source>
</evidence>
<feature type="region of interest" description="Disordered" evidence="1">
    <location>
        <begin position="202"/>
        <end position="236"/>
    </location>
</feature>
<feature type="compositionally biased region" description="Low complexity" evidence="1">
    <location>
        <begin position="377"/>
        <end position="495"/>
    </location>
</feature>
<evidence type="ECO:0000256" key="1">
    <source>
        <dbReference type="SAM" id="MobiDB-lite"/>
    </source>
</evidence>
<feature type="region of interest" description="Disordered" evidence="1">
    <location>
        <begin position="1"/>
        <end position="112"/>
    </location>
</feature>
<protein>
    <submittedName>
        <fullName evidence="2">Uncharacterized protein</fullName>
    </submittedName>
</protein>
<feature type="region of interest" description="Disordered" evidence="1">
    <location>
        <begin position="622"/>
        <end position="654"/>
    </location>
</feature>
<sequence length="654" mass="68629">MLAEEDAAAHASQPGFGSSQPAFPPLALSSQPDPWASQPGGFSASQPEAGLLGLPSSQDGLPGGWHAAACYGSPTVKQEPVAEPPCSSGLGSGPAADPHAAASQEDHSLSLGDLKLEAHDAAVLERHLNQSQPQLWSQDPHWEEEQRWQEQHLWQEQQWQHHHSPPQAHLVPQGPAQPLEPLSDVPLQLIEYQLQPQLQRWVPQPEPQPQPWEQQQAQQAQQAQPQPWLHQMFQGQQAQQQQLAEAEAGAGCGSAHLLLSPAAALAGAPGSEGAAMDAVQPAGVDPPATAKLAAAGSRKRKAQQAADSSPPPAKRAAGTPTKQATAAVVQRSKSSGGSRQPAHRGGSKSVVRGTAKRVIDKKKSLQPCTPAEQQLQPAALVEAAAGKAAAKQRQQAQLAQQGRAPPARQQAGKVPASQQQKQKAGAAGEPRAAKAVPQQQPAAPKAAAAKPASKAAASKAAAGCGSGKAGSSSKAAASGSSKAAARSSKVGGRKAASARKAKPGTRVRVSRPCTGNQTGRRKGGMNVPPEKLFLYHMDLLGKGGKRKLAEEFGSRTDSMAVKTQAFLRGLVEPKMQLKDASLMHEVGNALSRKPALSLDKERLKVEGITSFDAFCAKYLLPPGAEQPVQPKQQAKQPNPKQPKQQRKQGKQLKP</sequence>
<proteinExistence type="predicted"/>
<dbReference type="AlphaFoldDB" id="A0A2P6TMC0"/>
<feature type="compositionally biased region" description="Basic residues" evidence="1">
    <location>
        <begin position="496"/>
        <end position="509"/>
    </location>
</feature>
<comment type="caution">
    <text evidence="2">The sequence shown here is derived from an EMBL/GenBank/DDBJ whole genome shotgun (WGS) entry which is preliminary data.</text>
</comment>
<reference evidence="2 3" key="1">
    <citation type="journal article" date="2018" name="Plant J.">
        <title>Genome sequences of Chlorella sorokiniana UTEX 1602 and Micractinium conductrix SAG 241.80: implications to maltose excretion by a green alga.</title>
        <authorList>
            <person name="Arriola M.B."/>
            <person name="Velmurugan N."/>
            <person name="Zhang Y."/>
            <person name="Plunkett M.H."/>
            <person name="Hondzo H."/>
            <person name="Barney B.M."/>
        </authorList>
    </citation>
    <scope>NUCLEOTIDE SEQUENCE [LARGE SCALE GENOMIC DNA]</scope>
    <source>
        <strain evidence="3">UTEX 1602</strain>
    </source>
</reference>
<feature type="region of interest" description="Disordered" evidence="1">
    <location>
        <begin position="154"/>
        <end position="181"/>
    </location>
</feature>
<organism evidence="2 3">
    <name type="scientific">Chlorella sorokiniana</name>
    <name type="common">Freshwater green alga</name>
    <dbReference type="NCBI Taxonomy" id="3076"/>
    <lineage>
        <taxon>Eukaryota</taxon>
        <taxon>Viridiplantae</taxon>
        <taxon>Chlorophyta</taxon>
        <taxon>core chlorophytes</taxon>
        <taxon>Trebouxiophyceae</taxon>
        <taxon>Chlorellales</taxon>
        <taxon>Chlorellaceae</taxon>
        <taxon>Chlorella clade</taxon>
        <taxon>Chlorella</taxon>
    </lineage>
</organism>
<dbReference type="Proteomes" id="UP000239899">
    <property type="component" value="Unassembled WGS sequence"/>
</dbReference>
<dbReference type="EMBL" id="LHPG02000011">
    <property type="protein sequence ID" value="PRW45497.1"/>
    <property type="molecule type" value="Genomic_DNA"/>
</dbReference>
<feature type="compositionally biased region" description="Low complexity" evidence="1">
    <location>
        <begin position="211"/>
        <end position="236"/>
    </location>
</feature>
<name>A0A2P6TMC0_CHLSO</name>
<feature type="compositionally biased region" description="Low complexity" evidence="1">
    <location>
        <begin position="626"/>
        <end position="642"/>
    </location>
</feature>
<keyword evidence="3" id="KW-1185">Reference proteome</keyword>
<accession>A0A2P6TMC0</accession>
<feature type="compositionally biased region" description="Basic residues" evidence="1">
    <location>
        <begin position="643"/>
        <end position="654"/>
    </location>
</feature>
<evidence type="ECO:0000313" key="3">
    <source>
        <dbReference type="Proteomes" id="UP000239899"/>
    </source>
</evidence>
<gene>
    <name evidence="2" type="ORF">C2E21_5896</name>
</gene>
<dbReference type="OrthoDB" id="10670528at2759"/>
<feature type="region of interest" description="Disordered" evidence="1">
    <location>
        <begin position="267"/>
        <end position="528"/>
    </location>
</feature>